<gene>
    <name evidence="2" type="ORF">K0M31_014776</name>
</gene>
<reference evidence="2" key="1">
    <citation type="submission" date="2021-10" db="EMBL/GenBank/DDBJ databases">
        <title>Melipona bicolor Genome sequencing and assembly.</title>
        <authorList>
            <person name="Araujo N.S."/>
            <person name="Arias M.C."/>
        </authorList>
    </citation>
    <scope>NUCLEOTIDE SEQUENCE</scope>
    <source>
        <strain evidence="2">USP_2M_L1-L4_2017</strain>
        <tissue evidence="2">Whole body</tissue>
    </source>
</reference>
<sequence length="155" mass="16789">MGPSIQTRVPILSASVVFGTRDIDLGPPNYFQDGDRCIGFLARDEIVVAKCKISIAFEQRATPKELCKNGGRRISSCPQERSYEPAKPRTYNPQELQAINNSRKGAEGDSCCPCKANSGWARTFYQPGKSLVSNEIDNSADPATNSSASISGSRV</sequence>
<evidence type="ECO:0000256" key="1">
    <source>
        <dbReference type="SAM" id="MobiDB-lite"/>
    </source>
</evidence>
<dbReference type="Proteomes" id="UP001177670">
    <property type="component" value="Unassembled WGS sequence"/>
</dbReference>
<organism evidence="2 3">
    <name type="scientific">Melipona bicolor</name>
    <dbReference type="NCBI Taxonomy" id="60889"/>
    <lineage>
        <taxon>Eukaryota</taxon>
        <taxon>Metazoa</taxon>
        <taxon>Ecdysozoa</taxon>
        <taxon>Arthropoda</taxon>
        <taxon>Hexapoda</taxon>
        <taxon>Insecta</taxon>
        <taxon>Pterygota</taxon>
        <taxon>Neoptera</taxon>
        <taxon>Endopterygota</taxon>
        <taxon>Hymenoptera</taxon>
        <taxon>Apocrita</taxon>
        <taxon>Aculeata</taxon>
        <taxon>Apoidea</taxon>
        <taxon>Anthophila</taxon>
        <taxon>Apidae</taxon>
        <taxon>Melipona</taxon>
    </lineage>
</organism>
<proteinExistence type="predicted"/>
<dbReference type="EMBL" id="JAHYIQ010000041">
    <property type="protein sequence ID" value="KAK1118776.1"/>
    <property type="molecule type" value="Genomic_DNA"/>
</dbReference>
<accession>A0AA40FGV3</accession>
<feature type="region of interest" description="Disordered" evidence="1">
    <location>
        <begin position="135"/>
        <end position="155"/>
    </location>
</feature>
<evidence type="ECO:0000313" key="3">
    <source>
        <dbReference type="Proteomes" id="UP001177670"/>
    </source>
</evidence>
<feature type="region of interest" description="Disordered" evidence="1">
    <location>
        <begin position="68"/>
        <end position="94"/>
    </location>
</feature>
<keyword evidence="3" id="KW-1185">Reference proteome</keyword>
<evidence type="ECO:0000313" key="2">
    <source>
        <dbReference type="EMBL" id="KAK1118776.1"/>
    </source>
</evidence>
<name>A0AA40FGV3_9HYME</name>
<protein>
    <submittedName>
        <fullName evidence="2">Uncharacterized protein</fullName>
    </submittedName>
</protein>
<dbReference type="AlphaFoldDB" id="A0AA40FGV3"/>
<comment type="caution">
    <text evidence="2">The sequence shown here is derived from an EMBL/GenBank/DDBJ whole genome shotgun (WGS) entry which is preliminary data.</text>
</comment>